<protein>
    <submittedName>
        <fullName evidence="1">Uncharacterized protein</fullName>
    </submittedName>
</protein>
<proteinExistence type="predicted"/>
<organism evidence="1 2">
    <name type="scientific">Clydaea vesicula</name>
    <dbReference type="NCBI Taxonomy" id="447962"/>
    <lineage>
        <taxon>Eukaryota</taxon>
        <taxon>Fungi</taxon>
        <taxon>Fungi incertae sedis</taxon>
        <taxon>Chytridiomycota</taxon>
        <taxon>Chytridiomycota incertae sedis</taxon>
        <taxon>Chytridiomycetes</taxon>
        <taxon>Lobulomycetales</taxon>
        <taxon>Lobulomycetaceae</taxon>
        <taxon>Clydaea</taxon>
    </lineage>
</organism>
<dbReference type="EMBL" id="JADGJW010001502">
    <property type="protein sequence ID" value="KAJ3202915.1"/>
    <property type="molecule type" value="Genomic_DNA"/>
</dbReference>
<comment type="caution">
    <text evidence="1">The sequence shown here is derived from an EMBL/GenBank/DDBJ whole genome shotgun (WGS) entry which is preliminary data.</text>
</comment>
<accession>A0AAD5TU45</accession>
<feature type="non-terminal residue" evidence="1">
    <location>
        <position position="1"/>
    </location>
</feature>
<reference evidence="1" key="1">
    <citation type="submission" date="2020-05" db="EMBL/GenBank/DDBJ databases">
        <title>Phylogenomic resolution of chytrid fungi.</title>
        <authorList>
            <person name="Stajich J.E."/>
            <person name="Amses K."/>
            <person name="Simmons R."/>
            <person name="Seto K."/>
            <person name="Myers J."/>
            <person name="Bonds A."/>
            <person name="Quandt C.A."/>
            <person name="Barry K."/>
            <person name="Liu P."/>
            <person name="Grigoriev I."/>
            <person name="Longcore J.E."/>
            <person name="James T.Y."/>
        </authorList>
    </citation>
    <scope>NUCLEOTIDE SEQUENCE</scope>
    <source>
        <strain evidence="1">JEL0476</strain>
    </source>
</reference>
<evidence type="ECO:0000313" key="2">
    <source>
        <dbReference type="Proteomes" id="UP001211065"/>
    </source>
</evidence>
<dbReference type="Proteomes" id="UP001211065">
    <property type="component" value="Unassembled WGS sequence"/>
</dbReference>
<keyword evidence="2" id="KW-1185">Reference proteome</keyword>
<sequence>EELQKAALYGLTLLNENNALRNENLKLKTTLEENKILITNLTTDFEDLQVKLKKFQNENVTLFEVSNKKKIY</sequence>
<name>A0AAD5TU45_9FUNG</name>
<dbReference type="AlphaFoldDB" id="A0AAD5TU45"/>
<evidence type="ECO:0000313" key="1">
    <source>
        <dbReference type="EMBL" id="KAJ3202915.1"/>
    </source>
</evidence>
<gene>
    <name evidence="1" type="ORF">HK099_001696</name>
</gene>